<feature type="chain" id="PRO_5046020430" evidence="1">
    <location>
        <begin position="38"/>
        <end position="160"/>
    </location>
</feature>
<feature type="signal peptide" evidence="1">
    <location>
        <begin position="1"/>
        <end position="37"/>
    </location>
</feature>
<comment type="caution">
    <text evidence="2">The sequence shown here is derived from an EMBL/GenBank/DDBJ whole genome shotgun (WGS) entry which is preliminary data.</text>
</comment>
<organism evidence="2 3">
    <name type="scientific">Mesorhizobium escarrei</name>
    <dbReference type="NCBI Taxonomy" id="666018"/>
    <lineage>
        <taxon>Bacteria</taxon>
        <taxon>Pseudomonadati</taxon>
        <taxon>Pseudomonadota</taxon>
        <taxon>Alphaproteobacteria</taxon>
        <taxon>Hyphomicrobiales</taxon>
        <taxon>Phyllobacteriaceae</taxon>
        <taxon>Mesorhizobium</taxon>
    </lineage>
</organism>
<accession>A0ABM9EJ01</accession>
<proteinExistence type="predicted"/>
<evidence type="ECO:0000256" key="1">
    <source>
        <dbReference type="SAM" id="SignalP"/>
    </source>
</evidence>
<sequence length="160" mass="17379">MLPPIGVWCMVAQMGGGKMRLWVVSVACLMIASPSHAEDDISGQAETIWSAFHCAALATWMDDSPARERLFGIALREGRKFYKAMQDGRSLPLDLMLSLPSPIVDSSIGVVSPDFSLGQVWTGAVNEARRSIGQKHFASDGSRKIAAASLYEQNDCLLVH</sequence>
<dbReference type="Proteomes" id="UP001153050">
    <property type="component" value="Unassembled WGS sequence"/>
</dbReference>
<protein>
    <submittedName>
        <fullName evidence="2">Uncharacterized protein</fullName>
    </submittedName>
</protein>
<gene>
    <name evidence="2" type="ORF">MES5069_830025</name>
</gene>
<reference evidence="2 3" key="1">
    <citation type="submission" date="2022-03" db="EMBL/GenBank/DDBJ databases">
        <authorList>
            <person name="Brunel B."/>
        </authorList>
    </citation>
    <scope>NUCLEOTIDE SEQUENCE [LARGE SCALE GENOMIC DNA]</scope>
    <source>
        <strain evidence="2">STM5069sample</strain>
    </source>
</reference>
<keyword evidence="1" id="KW-0732">Signal</keyword>
<evidence type="ECO:0000313" key="3">
    <source>
        <dbReference type="Proteomes" id="UP001153050"/>
    </source>
</evidence>
<name>A0ABM9EJ01_9HYPH</name>
<evidence type="ECO:0000313" key="2">
    <source>
        <dbReference type="EMBL" id="CAH2409378.1"/>
    </source>
</evidence>
<dbReference type="EMBL" id="CAKXZT010000183">
    <property type="protein sequence ID" value="CAH2409378.1"/>
    <property type="molecule type" value="Genomic_DNA"/>
</dbReference>
<keyword evidence="3" id="KW-1185">Reference proteome</keyword>